<evidence type="ECO:0000256" key="3">
    <source>
        <dbReference type="ARBA" id="ARBA00029409"/>
    </source>
</evidence>
<evidence type="ECO:0000313" key="7">
    <source>
        <dbReference type="EMBL" id="MBW3098064.1"/>
    </source>
</evidence>
<comment type="similarity">
    <text evidence="1">Belongs to the HPPK family.</text>
</comment>
<accession>A0ABS6WQ14</accession>
<dbReference type="PANTHER" id="PTHR43071:SF1">
    <property type="entry name" value="2-AMINO-4-HYDROXY-6-HYDROXYMETHYLDIHYDROPTERIDINE PYROPHOSPHOKINASE"/>
    <property type="match status" value="1"/>
</dbReference>
<sequence>MAIAAIGLGGNIGAPRKRMAAALKLLDARDDVSVVRVSPLYRTPPWGKTDQAWFFNACALVETELDAQQLLDCCLETERQLGRVRGDRWGPRTIDLDVLLHGDVRSDTDQLTVPHPRMTERAFVMVPLSDIAPDAIVGLQSIDAWAQQAPSEGIEQLTPDGRWWRDETGAD</sequence>
<evidence type="ECO:0000259" key="6">
    <source>
        <dbReference type="PROSITE" id="PS00794"/>
    </source>
</evidence>
<dbReference type="Pfam" id="PF01288">
    <property type="entry name" value="HPPK"/>
    <property type="match status" value="1"/>
</dbReference>
<comment type="caution">
    <text evidence="7">The sequence shown here is derived from an EMBL/GenBank/DDBJ whole genome shotgun (WGS) entry which is preliminary data.</text>
</comment>
<gene>
    <name evidence="7" type="primary">folK</name>
    <name evidence="7" type="ORF">KY465_12300</name>
</gene>
<feature type="domain" description="7,8-dihydro-6-hydroxymethylpterin-pyrophosphokinase" evidence="6">
    <location>
        <begin position="88"/>
        <end position="99"/>
    </location>
</feature>
<reference evidence="7" key="1">
    <citation type="submission" date="2021-07" db="EMBL/GenBank/DDBJ databases">
        <title>Pseudohoeflea marina sp. nov. a polyhydroxyalcanoate-producing bacterium.</title>
        <authorList>
            <person name="Zheng W."/>
            <person name="Yu S."/>
            <person name="Huang Y."/>
        </authorList>
    </citation>
    <scope>NUCLEOTIDE SEQUENCE</scope>
    <source>
        <strain evidence="7">DP4N28-3</strain>
    </source>
</reference>
<dbReference type="GO" id="GO:0003848">
    <property type="term" value="F:2-amino-4-hydroxy-6-hydroxymethyldihydropteridine diphosphokinase activity"/>
    <property type="evidence" value="ECO:0007669"/>
    <property type="project" value="UniProtKB-EC"/>
</dbReference>
<evidence type="ECO:0000256" key="2">
    <source>
        <dbReference type="ARBA" id="ARBA00016218"/>
    </source>
</evidence>
<evidence type="ECO:0000256" key="5">
    <source>
        <dbReference type="ARBA" id="ARBA00033413"/>
    </source>
</evidence>
<keyword evidence="7" id="KW-0808">Transferase</keyword>
<dbReference type="EMBL" id="JAHWQX010000003">
    <property type="protein sequence ID" value="MBW3098064.1"/>
    <property type="molecule type" value="Genomic_DNA"/>
</dbReference>
<dbReference type="NCBIfam" id="TIGR01498">
    <property type="entry name" value="folK"/>
    <property type="match status" value="1"/>
</dbReference>
<dbReference type="InterPro" id="IPR000550">
    <property type="entry name" value="Hppk"/>
</dbReference>
<dbReference type="RefSeq" id="WP_219202001.1">
    <property type="nucleotide sequence ID" value="NZ_JAHWQX010000003.1"/>
</dbReference>
<dbReference type="CDD" id="cd00483">
    <property type="entry name" value="HPPK"/>
    <property type="match status" value="1"/>
</dbReference>
<dbReference type="Proteomes" id="UP001430804">
    <property type="component" value="Unassembled WGS sequence"/>
</dbReference>
<evidence type="ECO:0000256" key="1">
    <source>
        <dbReference type="ARBA" id="ARBA00005810"/>
    </source>
</evidence>
<evidence type="ECO:0000313" key="8">
    <source>
        <dbReference type="Proteomes" id="UP001430804"/>
    </source>
</evidence>
<organism evidence="7 8">
    <name type="scientific">Pseudohoeflea coraliihabitans</name>
    <dbReference type="NCBI Taxonomy" id="2860393"/>
    <lineage>
        <taxon>Bacteria</taxon>
        <taxon>Pseudomonadati</taxon>
        <taxon>Pseudomonadota</taxon>
        <taxon>Alphaproteobacteria</taxon>
        <taxon>Hyphomicrobiales</taxon>
        <taxon>Rhizobiaceae</taxon>
        <taxon>Pseudohoeflea</taxon>
    </lineage>
</organism>
<keyword evidence="8" id="KW-1185">Reference proteome</keyword>
<dbReference type="PROSITE" id="PS00794">
    <property type="entry name" value="HPPK"/>
    <property type="match status" value="1"/>
</dbReference>
<evidence type="ECO:0000256" key="4">
    <source>
        <dbReference type="ARBA" id="ARBA00029766"/>
    </source>
</evidence>
<dbReference type="PANTHER" id="PTHR43071">
    <property type="entry name" value="2-AMINO-4-HYDROXY-6-HYDROXYMETHYLDIHYDROPTERIDINE PYROPHOSPHOKINASE"/>
    <property type="match status" value="1"/>
</dbReference>
<name>A0ABS6WQ14_9HYPH</name>
<comment type="function">
    <text evidence="3">Catalyzes the transfer of pyrophosphate from adenosine triphosphate (ATP) to 6-hydroxymethyl-7,8-dihydropterin, an enzymatic step in folate biosynthesis pathway.</text>
</comment>
<proteinExistence type="inferred from homology"/>
<protein>
    <recommendedName>
        <fullName evidence="2">2-amino-4-hydroxy-6-hydroxymethyldihydropteridine pyrophosphokinase</fullName>
    </recommendedName>
    <alternativeName>
        <fullName evidence="4">6-hydroxymethyl-7,8-dihydropterin pyrophosphokinase</fullName>
    </alternativeName>
    <alternativeName>
        <fullName evidence="5">7,8-dihydro-6-hydroxymethylpterin-pyrophosphokinase</fullName>
    </alternativeName>
</protein>